<reference evidence="2" key="2">
    <citation type="submission" date="2025-08" db="UniProtKB">
        <authorList>
            <consortium name="Ensembl"/>
        </authorList>
    </citation>
    <scope>IDENTIFICATION</scope>
</reference>
<dbReference type="CDD" id="cd00030">
    <property type="entry name" value="C2"/>
    <property type="match status" value="1"/>
</dbReference>
<reference evidence="2" key="3">
    <citation type="submission" date="2025-09" db="UniProtKB">
        <authorList>
            <consortium name="Ensembl"/>
        </authorList>
    </citation>
    <scope>IDENTIFICATION</scope>
</reference>
<feature type="chain" id="PRO_5018616747" description="C2 domain-containing protein" evidence="1">
    <location>
        <begin position="23"/>
        <end position="94"/>
    </location>
</feature>
<sequence>MTSSLPVLLSVLCSLGLGVTDGYVKVFCNSAHLGTASVVKNNADPFWSEEFAHSKAQETTLVGDCQVQIKQGTNADKWDLKKGGTLSYTYRLCF</sequence>
<dbReference type="Ensembl" id="ENSATET00000002514.2">
    <property type="protein sequence ID" value="ENSATEP00000002488.1"/>
    <property type="gene ID" value="ENSATEG00000001754.2"/>
</dbReference>
<proteinExistence type="predicted"/>
<evidence type="ECO:0000313" key="3">
    <source>
        <dbReference type="Proteomes" id="UP000265040"/>
    </source>
</evidence>
<dbReference type="Proteomes" id="UP000265040">
    <property type="component" value="Chromosome 18"/>
</dbReference>
<dbReference type="Gene3D" id="2.60.40.150">
    <property type="entry name" value="C2 domain"/>
    <property type="match status" value="1"/>
</dbReference>
<dbReference type="OMA" id="EVFFHSE"/>
<dbReference type="InParanoid" id="A0A3Q1HCC2"/>
<accession>A0A3Q1HCC2</accession>
<dbReference type="AlphaFoldDB" id="A0A3Q1HCC2"/>
<evidence type="ECO:0008006" key="4">
    <source>
        <dbReference type="Google" id="ProtNLM"/>
    </source>
</evidence>
<keyword evidence="1" id="KW-0732">Signal</keyword>
<feature type="signal peptide" evidence="1">
    <location>
        <begin position="1"/>
        <end position="22"/>
    </location>
</feature>
<evidence type="ECO:0000313" key="2">
    <source>
        <dbReference type="Ensembl" id="ENSATEP00000002488.1"/>
    </source>
</evidence>
<reference evidence="2" key="1">
    <citation type="submission" date="2021-04" db="EMBL/GenBank/DDBJ databases">
        <authorList>
            <consortium name="Wellcome Sanger Institute Data Sharing"/>
        </authorList>
    </citation>
    <scope>NUCLEOTIDE SEQUENCE [LARGE SCALE GENOMIC DNA]</scope>
</reference>
<dbReference type="SUPFAM" id="SSF49562">
    <property type="entry name" value="C2 domain (Calcium/lipid-binding domain, CaLB)"/>
    <property type="match status" value="1"/>
</dbReference>
<dbReference type="InterPro" id="IPR035892">
    <property type="entry name" value="C2_domain_sf"/>
</dbReference>
<dbReference type="STRING" id="64144.ENSATEP00000002488"/>
<organism evidence="2 3">
    <name type="scientific">Anabas testudineus</name>
    <name type="common">Climbing perch</name>
    <name type="synonym">Anthias testudineus</name>
    <dbReference type="NCBI Taxonomy" id="64144"/>
    <lineage>
        <taxon>Eukaryota</taxon>
        <taxon>Metazoa</taxon>
        <taxon>Chordata</taxon>
        <taxon>Craniata</taxon>
        <taxon>Vertebrata</taxon>
        <taxon>Euteleostomi</taxon>
        <taxon>Actinopterygii</taxon>
        <taxon>Neopterygii</taxon>
        <taxon>Teleostei</taxon>
        <taxon>Neoteleostei</taxon>
        <taxon>Acanthomorphata</taxon>
        <taxon>Anabantaria</taxon>
        <taxon>Anabantiformes</taxon>
        <taxon>Anabantoidei</taxon>
        <taxon>Anabantidae</taxon>
        <taxon>Anabas</taxon>
    </lineage>
</organism>
<keyword evidence="3" id="KW-1185">Reference proteome</keyword>
<dbReference type="GeneTree" id="ENSGT00980000203139"/>
<evidence type="ECO:0000256" key="1">
    <source>
        <dbReference type="SAM" id="SignalP"/>
    </source>
</evidence>
<protein>
    <recommendedName>
        <fullName evidence="4">C2 domain-containing protein</fullName>
    </recommendedName>
</protein>
<name>A0A3Q1HCC2_ANATE</name>